<dbReference type="InterPro" id="IPR016621">
    <property type="entry name" value="UCP014543"/>
</dbReference>
<comment type="caution">
    <text evidence="1">The sequence shown here is derived from an EMBL/GenBank/DDBJ whole genome shotgun (WGS) entry which is preliminary data.</text>
</comment>
<dbReference type="AlphaFoldDB" id="A0A6L5XZI8"/>
<dbReference type="RefSeq" id="WP_154519444.1">
    <property type="nucleotide sequence ID" value="NZ_VUMT01000012.1"/>
</dbReference>
<evidence type="ECO:0000313" key="2">
    <source>
        <dbReference type="Proteomes" id="UP000482209"/>
    </source>
</evidence>
<dbReference type="EMBL" id="VUMT01000012">
    <property type="protein sequence ID" value="MSS64039.1"/>
    <property type="molecule type" value="Genomic_DNA"/>
</dbReference>
<keyword evidence="2" id="KW-1185">Reference proteome</keyword>
<proteinExistence type="predicted"/>
<accession>A0A6L5XZI8</accession>
<gene>
    <name evidence="1" type="ORF">FYJ58_09145</name>
</gene>
<name>A0A6L5XZI8_9FIRM</name>
<dbReference type="Pfam" id="PF12646">
    <property type="entry name" value="DUF3783"/>
    <property type="match status" value="1"/>
</dbReference>
<dbReference type="Proteomes" id="UP000482209">
    <property type="component" value="Unassembled WGS sequence"/>
</dbReference>
<sequence length="126" mass="14486">MKTGEMILLYNLSGTEKGKKIKKVLIPLGITIREIKKEQYLQPIGALAGIKGYEKTEEAYLGEGFLEEMIVMNHFSSQRLDFVLKSFRKAGIERIHLKAIVTPTNVSWNSLELYREIKREHESMNS</sequence>
<evidence type="ECO:0000313" key="1">
    <source>
        <dbReference type="EMBL" id="MSS64039.1"/>
    </source>
</evidence>
<reference evidence="1 2" key="1">
    <citation type="submission" date="2019-08" db="EMBL/GenBank/DDBJ databases">
        <title>In-depth cultivation of the pig gut microbiome towards novel bacterial diversity and tailored functional studies.</title>
        <authorList>
            <person name="Wylensek D."/>
            <person name="Hitch T.C.A."/>
            <person name="Clavel T."/>
        </authorList>
    </citation>
    <scope>NUCLEOTIDE SEQUENCE [LARGE SCALE GENOMIC DNA]</scope>
    <source>
        <strain evidence="1 2">WCA-693-APC-MOT-I</strain>
    </source>
</reference>
<organism evidence="1 2">
    <name type="scientific">Velocimicrobium porci</name>
    <dbReference type="NCBI Taxonomy" id="2606634"/>
    <lineage>
        <taxon>Bacteria</taxon>
        <taxon>Bacillati</taxon>
        <taxon>Bacillota</taxon>
        <taxon>Clostridia</taxon>
        <taxon>Lachnospirales</taxon>
        <taxon>Lachnospiraceae</taxon>
        <taxon>Velocimicrobium</taxon>
    </lineage>
</organism>
<protein>
    <submittedName>
        <fullName evidence="1">DUF3783 domain-containing protein</fullName>
    </submittedName>
</protein>